<proteinExistence type="predicted"/>
<accession>A0A0D8YDR3</accession>
<keyword evidence="8" id="KW-1185">Reference proteome</keyword>
<dbReference type="GO" id="GO:0043565">
    <property type="term" value="F:sequence-specific DNA binding"/>
    <property type="evidence" value="ECO:0007669"/>
    <property type="project" value="InterPro"/>
</dbReference>
<keyword evidence="2 5" id="KW-0862">Zinc</keyword>
<organism evidence="7 8">
    <name type="scientific">Dictyocaulus viviparus</name>
    <name type="common">Bovine lungworm</name>
    <dbReference type="NCBI Taxonomy" id="29172"/>
    <lineage>
        <taxon>Eukaryota</taxon>
        <taxon>Metazoa</taxon>
        <taxon>Ecdysozoa</taxon>
        <taxon>Nematoda</taxon>
        <taxon>Chromadorea</taxon>
        <taxon>Rhabditida</taxon>
        <taxon>Rhabditina</taxon>
        <taxon>Rhabditomorpha</taxon>
        <taxon>Strongyloidea</taxon>
        <taxon>Metastrongylidae</taxon>
        <taxon>Dictyocaulus</taxon>
    </lineage>
</organism>
<feature type="domain" description="DM" evidence="6">
    <location>
        <begin position="23"/>
        <end position="66"/>
    </location>
</feature>
<keyword evidence="1 5" id="KW-0479">Metal-binding</keyword>
<dbReference type="PROSITE" id="PS50809">
    <property type="entry name" value="DM_2"/>
    <property type="match status" value="1"/>
</dbReference>
<dbReference type="Proteomes" id="UP000053766">
    <property type="component" value="Unassembled WGS sequence"/>
</dbReference>
<evidence type="ECO:0000259" key="6">
    <source>
        <dbReference type="PROSITE" id="PS50809"/>
    </source>
</evidence>
<evidence type="ECO:0000256" key="4">
    <source>
        <dbReference type="ARBA" id="ARBA00023242"/>
    </source>
</evidence>
<evidence type="ECO:0000256" key="1">
    <source>
        <dbReference type="ARBA" id="ARBA00022723"/>
    </source>
</evidence>
<protein>
    <submittedName>
        <fullName evidence="7">DM DNA binding domain protein</fullName>
    </submittedName>
</protein>
<dbReference type="SUPFAM" id="SSF82927">
    <property type="entry name" value="Cysteine-rich DNA binding domain, (DM domain)"/>
    <property type="match status" value="1"/>
</dbReference>
<dbReference type="EMBL" id="KN716160">
    <property type="protein sequence ID" value="KJH52741.1"/>
    <property type="molecule type" value="Genomic_DNA"/>
</dbReference>
<reference evidence="8" key="2">
    <citation type="journal article" date="2016" name="Sci. Rep.">
        <title>Dictyocaulus viviparus genome, variome and transcriptome elucidate lungworm biology and support future intervention.</title>
        <authorList>
            <person name="McNulty S.N."/>
            <person name="Strube C."/>
            <person name="Rosa B.A."/>
            <person name="Martin J.C."/>
            <person name="Tyagi R."/>
            <person name="Choi Y.J."/>
            <person name="Wang Q."/>
            <person name="Hallsworth Pepin K."/>
            <person name="Zhang X."/>
            <person name="Ozersky P."/>
            <person name="Wilson R.K."/>
            <person name="Sternberg P.W."/>
            <person name="Gasser R.B."/>
            <person name="Mitreva M."/>
        </authorList>
    </citation>
    <scope>NUCLEOTIDE SEQUENCE [LARGE SCALE GENOMIC DNA]</scope>
    <source>
        <strain evidence="8">HannoverDv2000</strain>
    </source>
</reference>
<evidence type="ECO:0000256" key="5">
    <source>
        <dbReference type="PROSITE-ProRule" id="PRU00070"/>
    </source>
</evidence>
<comment type="subcellular location">
    <subcellularLocation>
        <location evidence="5">Nucleus</location>
    </subcellularLocation>
</comment>
<dbReference type="GO" id="GO:0046872">
    <property type="term" value="F:metal ion binding"/>
    <property type="evidence" value="ECO:0007669"/>
    <property type="project" value="UniProtKB-KW"/>
</dbReference>
<reference evidence="7 8" key="1">
    <citation type="submission" date="2013-11" db="EMBL/GenBank/DDBJ databases">
        <title>Draft genome of the bovine lungworm Dictyocaulus viviparus.</title>
        <authorList>
            <person name="Mitreva M."/>
        </authorList>
    </citation>
    <scope>NUCLEOTIDE SEQUENCE [LARGE SCALE GENOMIC DNA]</scope>
    <source>
        <strain evidence="7 8">HannoverDv2000</strain>
    </source>
</reference>
<dbReference type="GO" id="GO:0006355">
    <property type="term" value="P:regulation of DNA-templated transcription"/>
    <property type="evidence" value="ECO:0007669"/>
    <property type="project" value="InterPro"/>
</dbReference>
<keyword evidence="4 5" id="KW-0539">Nucleus</keyword>
<dbReference type="OrthoDB" id="6099493at2759"/>
<keyword evidence="3 5" id="KW-0238">DNA-binding</keyword>
<dbReference type="STRING" id="29172.A0A0D8YDR3"/>
<dbReference type="Gene3D" id="4.10.1040.10">
    <property type="entry name" value="DM DNA-binding domain"/>
    <property type="match status" value="1"/>
</dbReference>
<evidence type="ECO:0000256" key="2">
    <source>
        <dbReference type="ARBA" id="ARBA00022833"/>
    </source>
</evidence>
<gene>
    <name evidence="7" type="ORF">DICVIV_01085</name>
</gene>
<dbReference type="InterPro" id="IPR036407">
    <property type="entry name" value="DM_DNA-bd_sf"/>
</dbReference>
<sequence length="117" mass="13821">MIFFNTPSYQNSTTNRKMKRLTCRKCEGHGIISMLKGHASACPFNYCSCDRCETVMNMRANALIRRFHHRQPGQKLALLKTIRSRNGNMRLRIVPKRNQLERESHLCSFRKLHRQED</sequence>
<dbReference type="InterPro" id="IPR001275">
    <property type="entry name" value="DM_DNA-bd"/>
</dbReference>
<dbReference type="GO" id="GO:0005634">
    <property type="term" value="C:nucleus"/>
    <property type="evidence" value="ECO:0007669"/>
    <property type="project" value="UniProtKB-SubCell"/>
</dbReference>
<evidence type="ECO:0000256" key="3">
    <source>
        <dbReference type="ARBA" id="ARBA00023125"/>
    </source>
</evidence>
<dbReference type="SMART" id="SM00301">
    <property type="entry name" value="DM"/>
    <property type="match status" value="1"/>
</dbReference>
<dbReference type="AlphaFoldDB" id="A0A0D8YDR3"/>
<evidence type="ECO:0000313" key="8">
    <source>
        <dbReference type="Proteomes" id="UP000053766"/>
    </source>
</evidence>
<dbReference type="PROSITE" id="PS40000">
    <property type="entry name" value="DM_1"/>
    <property type="match status" value="1"/>
</dbReference>
<name>A0A0D8YDR3_DICVI</name>
<evidence type="ECO:0000313" key="7">
    <source>
        <dbReference type="EMBL" id="KJH52741.1"/>
    </source>
</evidence>
<feature type="DNA-binding region" description="DM" evidence="5">
    <location>
        <begin position="23"/>
        <end position="66"/>
    </location>
</feature>
<dbReference type="Pfam" id="PF00751">
    <property type="entry name" value="DM"/>
    <property type="match status" value="1"/>
</dbReference>